<protein>
    <submittedName>
        <fullName evidence="2">Oidioi.mRNA.OKI2018_I69.chr2.g4810.t1.cds</fullName>
    </submittedName>
</protein>
<accession>A0ABN7T2S8</accession>
<proteinExistence type="predicted"/>
<organism evidence="2 3">
    <name type="scientific">Oikopleura dioica</name>
    <name type="common">Tunicate</name>
    <dbReference type="NCBI Taxonomy" id="34765"/>
    <lineage>
        <taxon>Eukaryota</taxon>
        <taxon>Metazoa</taxon>
        <taxon>Chordata</taxon>
        <taxon>Tunicata</taxon>
        <taxon>Appendicularia</taxon>
        <taxon>Copelata</taxon>
        <taxon>Oikopleuridae</taxon>
        <taxon>Oikopleura</taxon>
    </lineage>
</organism>
<evidence type="ECO:0000313" key="3">
    <source>
        <dbReference type="Proteomes" id="UP001158576"/>
    </source>
</evidence>
<feature type="signal peptide" evidence="1">
    <location>
        <begin position="1"/>
        <end position="15"/>
    </location>
</feature>
<name>A0ABN7T2S8_OIKDI</name>
<sequence>MKAILLLFFLDFCKTQYSGDYFDNYEIQDDDKEILEIEIGNLKPKEDDLFFDSRPDENDDPEELDSKSDVIIFATREFSKEIAAEIVEKMKEAFLSLINFLDFFHW</sequence>
<reference evidence="2 3" key="1">
    <citation type="submission" date="2021-04" db="EMBL/GenBank/DDBJ databases">
        <authorList>
            <person name="Bliznina A."/>
        </authorList>
    </citation>
    <scope>NUCLEOTIDE SEQUENCE [LARGE SCALE GENOMIC DNA]</scope>
</reference>
<gene>
    <name evidence="2" type="ORF">OKIOD_LOCUS13575</name>
</gene>
<evidence type="ECO:0000313" key="2">
    <source>
        <dbReference type="EMBL" id="CAG5110401.1"/>
    </source>
</evidence>
<keyword evidence="1" id="KW-0732">Signal</keyword>
<keyword evidence="3" id="KW-1185">Reference proteome</keyword>
<evidence type="ECO:0000256" key="1">
    <source>
        <dbReference type="SAM" id="SignalP"/>
    </source>
</evidence>
<dbReference type="Proteomes" id="UP001158576">
    <property type="component" value="Chromosome 2"/>
</dbReference>
<feature type="chain" id="PRO_5046649823" evidence="1">
    <location>
        <begin position="16"/>
        <end position="106"/>
    </location>
</feature>
<dbReference type="EMBL" id="OU015567">
    <property type="protein sequence ID" value="CAG5110401.1"/>
    <property type="molecule type" value="Genomic_DNA"/>
</dbReference>